<dbReference type="Gene3D" id="3.20.20.80">
    <property type="entry name" value="Glycosidases"/>
    <property type="match status" value="1"/>
</dbReference>
<dbReference type="GO" id="GO:0045493">
    <property type="term" value="P:xylan catabolic process"/>
    <property type="evidence" value="ECO:0007669"/>
    <property type="project" value="UniProtKB-KW"/>
</dbReference>
<feature type="region of interest" description="Disordered" evidence="4">
    <location>
        <begin position="519"/>
        <end position="587"/>
    </location>
</feature>
<dbReference type="SUPFAM" id="SSF51011">
    <property type="entry name" value="Glycosyl hydrolase domain"/>
    <property type="match status" value="1"/>
</dbReference>
<comment type="similarity">
    <text evidence="1">Belongs to the glycosyl hydrolase 30 family.</text>
</comment>
<protein>
    <submittedName>
        <fullName evidence="6">Endo-1,4-beta-xylanase A</fullName>
        <ecNumber evidence="6">3.2.1.8</ecNumber>
    </submittedName>
</protein>
<accession>A0A806K1R7</accession>
<evidence type="ECO:0000313" key="6">
    <source>
        <dbReference type="EMBL" id="AGS53573.1"/>
    </source>
</evidence>
<keyword evidence="6" id="KW-0119">Carbohydrate metabolism</keyword>
<evidence type="ECO:0000256" key="2">
    <source>
        <dbReference type="ARBA" id="ARBA00022729"/>
    </source>
</evidence>
<feature type="chain" id="PRO_5032844668" evidence="5">
    <location>
        <begin position="21"/>
        <end position="599"/>
    </location>
</feature>
<dbReference type="EMBL" id="JQ844237">
    <property type="protein sequence ID" value="AGS53573.1"/>
    <property type="molecule type" value="Genomic_DNA"/>
</dbReference>
<dbReference type="SUPFAM" id="SSF51445">
    <property type="entry name" value="(Trans)glycosidases"/>
    <property type="match status" value="1"/>
</dbReference>
<dbReference type="PANTHER" id="PTHR11069">
    <property type="entry name" value="GLUCOSYLCERAMIDASE"/>
    <property type="match status" value="1"/>
</dbReference>
<keyword evidence="6" id="KW-0858">Xylan degradation</keyword>
<dbReference type="InterPro" id="IPR013780">
    <property type="entry name" value="Glyco_hydro_b"/>
</dbReference>
<dbReference type="InterPro" id="IPR017853">
    <property type="entry name" value="GH"/>
</dbReference>
<keyword evidence="3 6" id="KW-0378">Hydrolase</keyword>
<evidence type="ECO:0000256" key="4">
    <source>
        <dbReference type="SAM" id="MobiDB-lite"/>
    </source>
</evidence>
<organism evidence="6">
    <name type="scientific">uncultured bacterium contig00070</name>
    <dbReference type="NCBI Taxonomy" id="1181551"/>
    <lineage>
        <taxon>Bacteria</taxon>
        <taxon>environmental samples</taxon>
    </lineage>
</organism>
<feature type="compositionally biased region" description="Low complexity" evidence="4">
    <location>
        <begin position="522"/>
        <end position="546"/>
    </location>
</feature>
<dbReference type="GO" id="GO:0016020">
    <property type="term" value="C:membrane"/>
    <property type="evidence" value="ECO:0007669"/>
    <property type="project" value="GOC"/>
</dbReference>
<dbReference type="GO" id="GO:0031176">
    <property type="term" value="F:endo-1,4-beta-xylanase activity"/>
    <property type="evidence" value="ECO:0007669"/>
    <property type="project" value="UniProtKB-EC"/>
</dbReference>
<sequence length="599" mass="65440">MKTLLIATLFALLCFAEVFAAPAAINLSTEYQVIRGFGGMNHPVWAGDLTAAQRETVFGNGNNQLGFTVLRMWVSDNTNQWQQEVATAKYAYERGHLVFASPWNPPSSMIETFTRNGVPNQKRLRASSYGAYATHLNDFVTYMKNQGVNLYAISVQNEPDYDEEWAWWTSAEIITFLKNNARSINCRIIAPESFQYVKSMSDPILNDADALANMDILGAHLYGTQNSQFAYPLFKQKGTGKELWMTEVYHPNSSSDADTWPEALSVAEHMHRAMADAEFQMYVWWYIRRSYGPLKENGNISKRGYMMAHFSKFVRPGAVRIDATKTPETDVYVSAYKSSGADSLIIVAVNKKTSAVSQVFNISNGTVSKMESWRTSGSENMAKQSDINITSGSFTASLPAQSVTTFVGIIQNGSSSSSSASSSSSSSGALPTCTNLPATGTVGVEIEAPLTMCGETDIYNSRTWQVKNVATGVEETVAYDRFWPTIGNTLGEYEISVTVTWSGGCTNQKALCGTITISADQSSSSSTTPSSSSEETPSSSSEESTPILAQPPVRALRATPPPPQQYYNLKGEPLGAAKPSKPGVYIEKNGKQARKIVVK</sequence>
<evidence type="ECO:0000256" key="5">
    <source>
        <dbReference type="SAM" id="SignalP"/>
    </source>
</evidence>
<name>A0A806K1R7_9BACT</name>
<keyword evidence="6" id="KW-0624">Polysaccharide degradation</keyword>
<evidence type="ECO:0000256" key="1">
    <source>
        <dbReference type="ARBA" id="ARBA00005382"/>
    </source>
</evidence>
<dbReference type="GO" id="GO:0006665">
    <property type="term" value="P:sphingolipid metabolic process"/>
    <property type="evidence" value="ECO:0007669"/>
    <property type="project" value="InterPro"/>
</dbReference>
<dbReference type="AlphaFoldDB" id="A0A806K1R7"/>
<keyword evidence="2 5" id="KW-0732">Signal</keyword>
<proteinExistence type="inferred from homology"/>
<dbReference type="EC" id="3.2.1.8" evidence="6"/>
<evidence type="ECO:0000256" key="3">
    <source>
        <dbReference type="ARBA" id="ARBA00022801"/>
    </source>
</evidence>
<feature type="signal peptide" evidence="5">
    <location>
        <begin position="1"/>
        <end position="20"/>
    </location>
</feature>
<dbReference type="PANTHER" id="PTHR11069:SF38">
    <property type="entry name" value="GLUCURONOXYLANASE XYNC"/>
    <property type="match status" value="1"/>
</dbReference>
<dbReference type="InterPro" id="IPR001139">
    <property type="entry name" value="Glyco_hydro_30"/>
</dbReference>
<dbReference type="Gene3D" id="2.60.40.1180">
    <property type="entry name" value="Golgi alpha-mannosidase II"/>
    <property type="match status" value="1"/>
</dbReference>
<reference evidence="6" key="1">
    <citation type="submission" date="2012-03" db="EMBL/GenBank/DDBJ databases">
        <title>Functional metagenomics reveals considerable lignocellulase gene clusters in the gut microbiome of a wood-feeding higher termite.</title>
        <authorList>
            <person name="Liu N."/>
        </authorList>
    </citation>
    <scope>NUCLEOTIDE SEQUENCE</scope>
</reference>
<dbReference type="GO" id="GO:0004348">
    <property type="term" value="F:glucosylceramidase activity"/>
    <property type="evidence" value="ECO:0007669"/>
    <property type="project" value="InterPro"/>
</dbReference>
<keyword evidence="6" id="KW-0326">Glycosidase</keyword>